<dbReference type="AlphaFoldDB" id="A0A6G0WPQ7"/>
<gene>
    <name evidence="2" type="ORF">FWK35_00027143</name>
</gene>
<evidence type="ECO:0000313" key="3">
    <source>
        <dbReference type="Proteomes" id="UP000478052"/>
    </source>
</evidence>
<comment type="caution">
    <text evidence="2">The sequence shown here is derived from an EMBL/GenBank/DDBJ whole genome shotgun (WGS) entry which is preliminary data.</text>
</comment>
<organism evidence="2 3">
    <name type="scientific">Aphis craccivora</name>
    <name type="common">Cowpea aphid</name>
    <dbReference type="NCBI Taxonomy" id="307492"/>
    <lineage>
        <taxon>Eukaryota</taxon>
        <taxon>Metazoa</taxon>
        <taxon>Ecdysozoa</taxon>
        <taxon>Arthropoda</taxon>
        <taxon>Hexapoda</taxon>
        <taxon>Insecta</taxon>
        <taxon>Pterygota</taxon>
        <taxon>Neoptera</taxon>
        <taxon>Paraneoptera</taxon>
        <taxon>Hemiptera</taxon>
        <taxon>Sternorrhyncha</taxon>
        <taxon>Aphidomorpha</taxon>
        <taxon>Aphidoidea</taxon>
        <taxon>Aphididae</taxon>
        <taxon>Aphidini</taxon>
        <taxon>Aphis</taxon>
        <taxon>Aphis</taxon>
    </lineage>
</organism>
<dbReference type="EMBL" id="VUJU01008531">
    <property type="protein sequence ID" value="KAF0729386.1"/>
    <property type="molecule type" value="Genomic_DNA"/>
</dbReference>
<dbReference type="OrthoDB" id="10029846at2759"/>
<accession>A0A6G0WPQ7</accession>
<feature type="non-terminal residue" evidence="2">
    <location>
        <position position="1"/>
    </location>
</feature>
<protein>
    <recommendedName>
        <fullName evidence="1">MULE transposase domain-containing protein</fullName>
    </recommendedName>
</protein>
<reference evidence="2 3" key="1">
    <citation type="submission" date="2019-08" db="EMBL/GenBank/DDBJ databases">
        <title>Whole genome of Aphis craccivora.</title>
        <authorList>
            <person name="Voronova N.V."/>
            <person name="Shulinski R.S."/>
            <person name="Bandarenka Y.V."/>
            <person name="Zhorov D.G."/>
            <person name="Warner D."/>
        </authorList>
    </citation>
    <scope>NUCLEOTIDE SEQUENCE [LARGE SCALE GENOMIC DNA]</scope>
    <source>
        <strain evidence="2">180601</strain>
        <tissue evidence="2">Whole Body</tissue>
    </source>
</reference>
<keyword evidence="3" id="KW-1185">Reference proteome</keyword>
<name>A0A6G0WPQ7_APHCR</name>
<dbReference type="Pfam" id="PF10551">
    <property type="entry name" value="MULE"/>
    <property type="match status" value="1"/>
</dbReference>
<dbReference type="Proteomes" id="UP000478052">
    <property type="component" value="Unassembled WGS sequence"/>
</dbReference>
<dbReference type="PANTHER" id="PTHR47160:SF10">
    <property type="entry name" value="MULE TRANSPOSASE DOMAIN-CONTAINING PROTEIN"/>
    <property type="match status" value="1"/>
</dbReference>
<feature type="domain" description="MULE transposase" evidence="1">
    <location>
        <begin position="184"/>
        <end position="281"/>
    </location>
</feature>
<dbReference type="PANTHER" id="PTHR47160">
    <property type="entry name" value="PUTATIVE-RELATED"/>
    <property type="match status" value="1"/>
</dbReference>
<proteinExistence type="predicted"/>
<evidence type="ECO:0000259" key="1">
    <source>
        <dbReference type="Pfam" id="PF10551"/>
    </source>
</evidence>
<dbReference type="Gene3D" id="2.20.25.240">
    <property type="match status" value="1"/>
</dbReference>
<dbReference type="InterPro" id="IPR018289">
    <property type="entry name" value="MULE_transposase_dom"/>
</dbReference>
<evidence type="ECO:0000313" key="2">
    <source>
        <dbReference type="EMBL" id="KAF0729386.1"/>
    </source>
</evidence>
<sequence>GYAYTIQHMLKTKIRWHCVKRNLLNCSASLTTDLLKNNPLLVKYHSHSADFDEISVTKCLAEMKNKATITDKNPSTLFAEGIVQLNIDCKSRMPPEQLVKRTLRNKKKSNHPIVLSDLSQLNLAGDGKLRQNLPFSKSRNEWSTTGEPNHQRFLLYDNKNESDERIIIFATDECLRYLAEADEWYMDGNFTLAPTFFQQLYVIRIQVRGIFITAVFCLLQNKSQKTYENVFNIILEKCANINLNPCPSILNIDFEKAVINAAKNILGNQIKIQGCFYHLCQSTHRKIQSLGLEKNYRENQLFSTFCRMLDGLAFLPVNDVQKGLLYLKSIMPQEANELMEYFDSTYIGGRIINNNNTRSNIIRRTPAAFPPSVWNVHEVTLNDGQRTNNQTEGWNHRFSKLVNRSHPSIWLLIEKMRLELGVDEVKIGQRDIGQPPAKKKKMYVDMQEKLKKICEEYNNNERSIENFLKCISLTMPPEQLVKRTLRDKKNSNHPIVLSDLSQLNLTDEWSITGEPNHQRFLLKMTQKCANINLNPCPSILIIDFEKAVINAAKNILGNQNKIQGCFYHLCQSTHRKIQSLGLEKHYRENQFFSTFCRIRTPAAFPPSVWNVHEVTLNDGQRTNNQTEGWNHRFSKLVNRSHPSIWLLIEKMRLELGVDEVKIEQRDIGQPPAKKKKMYVNMQ</sequence>